<proteinExistence type="predicted"/>
<name>A0A6P1ZLC4_9BACT</name>
<dbReference type="InterPro" id="IPR036520">
    <property type="entry name" value="UPF0759_sf"/>
</dbReference>
<dbReference type="OrthoDB" id="9780310at2"/>
<dbReference type="PANTHER" id="PTHR30348">
    <property type="entry name" value="UNCHARACTERIZED PROTEIN YECE"/>
    <property type="match status" value="1"/>
</dbReference>
<dbReference type="Pfam" id="PF01904">
    <property type="entry name" value="DUF72"/>
    <property type="match status" value="1"/>
</dbReference>
<organism evidence="2 3">
    <name type="scientific">Oceanidesulfovibrio marinus</name>
    <dbReference type="NCBI Taxonomy" id="370038"/>
    <lineage>
        <taxon>Bacteria</taxon>
        <taxon>Pseudomonadati</taxon>
        <taxon>Thermodesulfobacteriota</taxon>
        <taxon>Desulfovibrionia</taxon>
        <taxon>Desulfovibrionales</taxon>
        <taxon>Desulfovibrionaceae</taxon>
        <taxon>Oceanidesulfovibrio</taxon>
    </lineage>
</organism>
<dbReference type="Gene3D" id="3.20.20.410">
    <property type="entry name" value="Protein of unknown function UPF0759"/>
    <property type="match status" value="1"/>
</dbReference>
<protein>
    <submittedName>
        <fullName evidence="2">DUF72 domain-containing protein</fullName>
    </submittedName>
</protein>
<evidence type="ECO:0000313" key="4">
    <source>
        <dbReference type="Proteomes" id="UP000503251"/>
    </source>
</evidence>
<keyword evidence="4" id="KW-1185">Reference proteome</keyword>
<evidence type="ECO:0000313" key="3">
    <source>
        <dbReference type="Proteomes" id="UP000434052"/>
    </source>
</evidence>
<dbReference type="RefSeq" id="WP_144234077.1">
    <property type="nucleotide sequence ID" value="NZ_CP039543.1"/>
</dbReference>
<sequence length="213" mass="23860">MLARYAEQLSAVEVNAFFYGLPDAESVASWRDTVPEGFVFAVKASRYLTHMKKLKDPEEPVSKLLDRASVLGDALGPILLQLPPRWRFNGERLDNCLAAFPKSVRLAVEMRDTSWICDEGLAILQKHNAAFCVYELAGYRTPWHATADFAYVRMHGPAEDKYRGSYSSDQLRTIAGHLEGWLGDGLDVYCFFDNDEAGYAAQNAVELDRMLAG</sequence>
<evidence type="ECO:0000313" key="1">
    <source>
        <dbReference type="EMBL" id="QJT10138.1"/>
    </source>
</evidence>
<dbReference type="Proteomes" id="UP000503251">
    <property type="component" value="Chromosome"/>
</dbReference>
<evidence type="ECO:0000313" key="2">
    <source>
        <dbReference type="EMBL" id="TVM36110.1"/>
    </source>
</evidence>
<accession>A0A6P1ZLC4</accession>
<dbReference type="EMBL" id="CP039543">
    <property type="protein sequence ID" value="QJT10138.1"/>
    <property type="molecule type" value="Genomic_DNA"/>
</dbReference>
<gene>
    <name evidence="2" type="ORF">DQK91_03540</name>
    <name evidence="1" type="ORF">E8L03_14890</name>
</gene>
<reference evidence="2 3" key="1">
    <citation type="submission" date="2018-06" db="EMBL/GenBank/DDBJ databases">
        <title>Complete genome of Desulfovibrio marinus P48SEP.</title>
        <authorList>
            <person name="Crispim J.S."/>
            <person name="Vidigal P.M.P."/>
            <person name="Silva L.C.F."/>
            <person name="Araujo L.C."/>
            <person name="Laguardia C.N."/>
            <person name="Dias R.S."/>
            <person name="Sousa M.P."/>
            <person name="Paula S.O."/>
            <person name="Silva C."/>
        </authorList>
    </citation>
    <scope>NUCLEOTIDE SEQUENCE [LARGE SCALE GENOMIC DNA]</scope>
    <source>
        <strain evidence="2 3">P48SEP</strain>
    </source>
</reference>
<dbReference type="Proteomes" id="UP000434052">
    <property type="component" value="Unassembled WGS sequence"/>
</dbReference>
<dbReference type="PANTHER" id="PTHR30348:SF4">
    <property type="entry name" value="DUF72 DOMAIN-CONTAINING PROTEIN"/>
    <property type="match status" value="1"/>
</dbReference>
<dbReference type="InterPro" id="IPR002763">
    <property type="entry name" value="DUF72"/>
</dbReference>
<dbReference type="AlphaFoldDB" id="A0A6P1ZLC4"/>
<reference evidence="1 4" key="2">
    <citation type="submission" date="2019-04" db="EMBL/GenBank/DDBJ databases">
        <title>Isolation and culture of sulfate reducing bacteria from the cold seep of the South China Sea.</title>
        <authorList>
            <person name="Sun C."/>
            <person name="Liu R."/>
        </authorList>
    </citation>
    <scope>NUCLEOTIDE SEQUENCE [LARGE SCALE GENOMIC DNA]</scope>
    <source>
        <strain evidence="1 4">CS1</strain>
    </source>
</reference>
<dbReference type="SUPFAM" id="SSF117396">
    <property type="entry name" value="TM1631-like"/>
    <property type="match status" value="1"/>
</dbReference>
<dbReference type="EMBL" id="QMIF01000002">
    <property type="protein sequence ID" value="TVM36110.1"/>
    <property type="molecule type" value="Genomic_DNA"/>
</dbReference>